<name>A0A9X4XNA6_9BRAD</name>
<dbReference type="EMBL" id="WNKV01000009">
    <property type="protein sequence ID" value="MTW17241.1"/>
    <property type="molecule type" value="Genomic_DNA"/>
</dbReference>
<dbReference type="SUPFAM" id="SSF53795">
    <property type="entry name" value="PEP carboxykinase-like"/>
    <property type="match status" value="1"/>
</dbReference>
<dbReference type="Proteomes" id="UP000438991">
    <property type="component" value="Unassembled WGS sequence"/>
</dbReference>
<evidence type="ECO:0000313" key="1">
    <source>
        <dbReference type="EMBL" id="MTW17241.1"/>
    </source>
</evidence>
<sequence>MQVRQAELKPAPIAPFPLPPEVEEIFAAAPSVTFAGTVQELTALATRDAVNGWQEVAYDVPGRGRIVEAAVCRAKNGIVANYLDPYMRRRDPDCMVIGDQRPTDKPRFEERFGGPFEPLRQRTLDWLKTQPLAAFAFHAGRPGKGTDALVVAPDNAGFFALGLALLQGILRPDEIPDDFSPKAVIYVAPPFRHTDFDGKQIVVHRRTSGGHELYSYNLYPGPSAKKGIYGVLLNIGEQEHWLTMHCSTVRLMTPYGNKLVISHEGASGGGKSEMLEHVHRRSDGLLRLGHNLVTHEEITVPLPQACELLPVTDDMALCHPSLDKGRGKLTLMDAENAWFVRCNHLDHYGTDPHLERLCISPPEPLLFLNVQGHPGATCLLWEHTEDAPGVPCPNPRVIIPRNIIPRVVEGPVDVDIRSMGVRTPPCTAERPTYGIIGLFHLLPASLAWLWRLVAPRGHANPSIVETEGMTSEGVGSYWPFATGRRVDQANLLLNQIIETPEVRYVLVPNQHIGTWEVGFMPQWIAREYLARRGGAHFQASQMKPSRCALLGFTPGSIVVEGKTIGSQFFRVEKQPEVGTAAYDAGAEILAAFFRRELEQFLVPDLLPTGRRIIECCLSGGTAADYLSVLDLPLFDPEE</sequence>
<proteinExistence type="predicted"/>
<protein>
    <submittedName>
        <fullName evidence="1">DUF4914 family protein</fullName>
    </submittedName>
</protein>
<dbReference type="Pfam" id="PF16260">
    <property type="entry name" value="DUF4914"/>
    <property type="match status" value="1"/>
</dbReference>
<dbReference type="RefSeq" id="WP_155479984.1">
    <property type="nucleotide sequence ID" value="NZ_WNKV01000009.1"/>
</dbReference>
<reference evidence="1 2" key="1">
    <citation type="submission" date="2019-11" db="EMBL/GenBank/DDBJ databases">
        <title>Whole-genome sequence of Rhodoplanes serenus DSM 18633, type strain.</title>
        <authorList>
            <person name="Kyndt J.A."/>
            <person name="Meyer T.E."/>
        </authorList>
    </citation>
    <scope>NUCLEOTIDE SEQUENCE [LARGE SCALE GENOMIC DNA]</scope>
    <source>
        <strain evidence="1 2">DSM 18633</strain>
    </source>
</reference>
<dbReference type="AlphaFoldDB" id="A0A9X4XNA6"/>
<accession>A0A9X4XNA6</accession>
<evidence type="ECO:0000313" key="2">
    <source>
        <dbReference type="Proteomes" id="UP000438991"/>
    </source>
</evidence>
<gene>
    <name evidence="1" type="ORF">GJ689_13610</name>
</gene>
<comment type="caution">
    <text evidence="1">The sequence shown here is derived from an EMBL/GenBank/DDBJ whole genome shotgun (WGS) entry which is preliminary data.</text>
</comment>
<organism evidence="1 2">
    <name type="scientific">Rhodoplanes serenus</name>
    <dbReference type="NCBI Taxonomy" id="200615"/>
    <lineage>
        <taxon>Bacteria</taxon>
        <taxon>Pseudomonadati</taxon>
        <taxon>Pseudomonadota</taxon>
        <taxon>Alphaproteobacteria</taxon>
        <taxon>Hyphomicrobiales</taxon>
        <taxon>Nitrobacteraceae</taxon>
        <taxon>Rhodoplanes</taxon>
    </lineage>
</organism>
<dbReference type="InterPro" id="IPR032583">
    <property type="entry name" value="DUF4914"/>
</dbReference>